<evidence type="ECO:0000256" key="1">
    <source>
        <dbReference type="SAM" id="MobiDB-lite"/>
    </source>
</evidence>
<feature type="compositionally biased region" description="Low complexity" evidence="1">
    <location>
        <begin position="104"/>
        <end position="121"/>
    </location>
</feature>
<evidence type="ECO:0000313" key="2">
    <source>
        <dbReference type="EMBL" id="CCM15605.1"/>
    </source>
</evidence>
<name>A0A1E1IYX1_LEIGU</name>
<gene>
    <name evidence="2" type="primary">LgM4147LRVhigh.22.01031.00400</name>
    <name evidence="2" type="ORF">BN36_2231130</name>
</gene>
<sequence>MPLMAFFSPLLLSLAILVIFPLATLFFTFSHLSDSLNLLLPRHANHAPIPPNPPIHTRPSNAIRPISVPQHQHCPLKKKQKSNPSSILPSIPPSSPLFLHPPQTANTTAAKATATSTQRAY</sequence>
<protein>
    <submittedName>
        <fullName evidence="2">Uncharacterized protein</fullName>
    </submittedName>
</protein>
<reference evidence="2" key="1">
    <citation type="submission" date="2012-08" db="EMBL/GenBank/DDBJ databases">
        <title>Comparative genomics of metastatic and non-metastatic Leishmania guyanensis provides insights into polygenic factors involved in Leishmania RNA virus infection.</title>
        <authorList>
            <person name="Smith D."/>
            <person name="Hertz-Fowler C."/>
            <person name="Martin R."/>
            <person name="Dickens N."/>
            <person name="Fasel N."/>
            <person name="Falquet L."/>
            <person name="Beverley S."/>
            <person name="Zangger H."/>
            <person name="Calderon-Copete S."/>
            <person name="Mottram J."/>
            <person name="Xenarios I."/>
        </authorList>
    </citation>
    <scope>NUCLEOTIDE SEQUENCE</scope>
    <source>
        <strain evidence="2">MHOM/BR/75/M4147/SSU:IR2SAT-LUC</strain>
    </source>
</reference>
<accession>A0A1E1IYX1</accession>
<feature type="region of interest" description="Disordered" evidence="1">
    <location>
        <begin position="49"/>
        <end position="121"/>
    </location>
</feature>
<organism evidence="2">
    <name type="scientific">Leishmania guyanensis</name>
    <dbReference type="NCBI Taxonomy" id="5670"/>
    <lineage>
        <taxon>Eukaryota</taxon>
        <taxon>Discoba</taxon>
        <taxon>Euglenozoa</taxon>
        <taxon>Kinetoplastea</taxon>
        <taxon>Metakinetoplastina</taxon>
        <taxon>Trypanosomatida</taxon>
        <taxon>Trypanosomatidae</taxon>
        <taxon>Leishmaniinae</taxon>
        <taxon>Leishmania</taxon>
        <taxon>Leishmania guyanensis species complex</taxon>
    </lineage>
</organism>
<proteinExistence type="predicted"/>
<dbReference type="AlphaFoldDB" id="A0A1E1IYX1"/>
<dbReference type="EMBL" id="CALQ01000884">
    <property type="protein sequence ID" value="CCM15605.1"/>
    <property type="molecule type" value="Genomic_DNA"/>
</dbReference>